<dbReference type="RefSeq" id="WP_115491637.1">
    <property type="nucleotide sequence ID" value="NZ_JACHWW010000001.1"/>
</dbReference>
<evidence type="ECO:0000259" key="5">
    <source>
        <dbReference type="PROSITE" id="PS50850"/>
    </source>
</evidence>
<keyword evidence="1 4" id="KW-0812">Transmembrane</keyword>
<keyword evidence="7" id="KW-1185">Reference proteome</keyword>
<organism evidence="6 7">
    <name type="scientific">Alteriqipengyuania lutimaris</name>
    <dbReference type="NCBI Taxonomy" id="1538146"/>
    <lineage>
        <taxon>Bacteria</taxon>
        <taxon>Pseudomonadati</taxon>
        <taxon>Pseudomonadota</taxon>
        <taxon>Alphaproteobacteria</taxon>
        <taxon>Sphingomonadales</taxon>
        <taxon>Erythrobacteraceae</taxon>
        <taxon>Alteriqipengyuania</taxon>
    </lineage>
</organism>
<dbReference type="InterPro" id="IPR036259">
    <property type="entry name" value="MFS_trans_sf"/>
</dbReference>
<dbReference type="PROSITE" id="PS50850">
    <property type="entry name" value="MFS"/>
    <property type="match status" value="1"/>
</dbReference>
<dbReference type="PANTHER" id="PTHR23546">
    <property type="entry name" value="TRANSPORT PROTEIN"/>
    <property type="match status" value="1"/>
</dbReference>
<dbReference type="Proteomes" id="UP000254101">
    <property type="component" value="Unassembled WGS sequence"/>
</dbReference>
<dbReference type="Gene3D" id="1.20.1250.20">
    <property type="entry name" value="MFS general substrate transporter like domains"/>
    <property type="match status" value="1"/>
</dbReference>
<feature type="transmembrane region" description="Helical" evidence="4">
    <location>
        <begin position="281"/>
        <end position="304"/>
    </location>
</feature>
<sequence length="468" mass="48492">MADAPHTETVHDLPQPGIPRGRLALLFTVVLVSAAGNTAMQSVMPSIGTALGVADVWISLAYSWSALLWVGFAPFWARRSDRRGRKAMMALGLSGFVASMGLCGAVLWIGLSGWLTPLITLLLFALCRSLYGLLGSAAPPAVQAYVASRTPRAERTQALSLISSSFGLGTVIGPALAPLLIFPLLGLTGPFFAFAVIGILAIIALRLRLPNDEPQYATHAIAFDAPYGGSGAGRHATEEEFAQAEAKAKAEGTAPRAGQRLTAEASDAPTLAWTDARIRPWLLSGLLGGHAQAMMLGIAGFLVLDRLGLRDDPTAGAGPVSIVLMMGAVATLLAQWGLIPVMHLGPRISVLSGMVLGVIGAAIFGTASELHGIALGFAIAALGFGLFRPGFTAGASLAVSRPEQGQVSGKVASINGASYIYAPALGVWLYGHSDWVGFAAIIGFCVAVMAIGWTRLDNDAALMASAED</sequence>
<dbReference type="PANTHER" id="PTHR23546:SF1">
    <property type="entry name" value="MEMBRANE PROTEIN"/>
    <property type="match status" value="1"/>
</dbReference>
<dbReference type="OrthoDB" id="65739at2"/>
<feature type="transmembrane region" description="Helical" evidence="4">
    <location>
        <begin position="316"/>
        <end position="336"/>
    </location>
</feature>
<feature type="transmembrane region" description="Helical" evidence="4">
    <location>
        <begin position="158"/>
        <end position="181"/>
    </location>
</feature>
<dbReference type="InterPro" id="IPR011701">
    <property type="entry name" value="MFS"/>
</dbReference>
<feature type="transmembrane region" description="Helical" evidence="4">
    <location>
        <begin position="348"/>
        <end position="367"/>
    </location>
</feature>
<feature type="transmembrane region" description="Helical" evidence="4">
    <location>
        <begin position="117"/>
        <end position="137"/>
    </location>
</feature>
<comment type="caution">
    <text evidence="6">The sequence shown here is derived from an EMBL/GenBank/DDBJ whole genome shotgun (WGS) entry which is preliminary data.</text>
</comment>
<dbReference type="EMBL" id="QRBB01000001">
    <property type="protein sequence ID" value="RDS77419.1"/>
    <property type="molecule type" value="Genomic_DNA"/>
</dbReference>
<evidence type="ECO:0000313" key="6">
    <source>
        <dbReference type="EMBL" id="RDS77419.1"/>
    </source>
</evidence>
<name>A0A395LL50_9SPHN</name>
<gene>
    <name evidence="6" type="ORF">DL238_07220</name>
</gene>
<feature type="domain" description="Major facilitator superfamily (MFS) profile" evidence="5">
    <location>
        <begin position="22"/>
        <end position="455"/>
    </location>
</feature>
<feature type="transmembrane region" description="Helical" evidence="4">
    <location>
        <begin position="411"/>
        <end position="429"/>
    </location>
</feature>
<evidence type="ECO:0000256" key="1">
    <source>
        <dbReference type="ARBA" id="ARBA00022692"/>
    </source>
</evidence>
<evidence type="ECO:0000256" key="4">
    <source>
        <dbReference type="SAM" id="Phobius"/>
    </source>
</evidence>
<feature type="transmembrane region" description="Helical" evidence="4">
    <location>
        <begin position="89"/>
        <end position="111"/>
    </location>
</feature>
<feature type="transmembrane region" description="Helical" evidence="4">
    <location>
        <begin position="56"/>
        <end position="77"/>
    </location>
</feature>
<keyword evidence="2 4" id="KW-1133">Transmembrane helix</keyword>
<evidence type="ECO:0000256" key="3">
    <source>
        <dbReference type="ARBA" id="ARBA00023136"/>
    </source>
</evidence>
<proteinExistence type="predicted"/>
<evidence type="ECO:0000256" key="2">
    <source>
        <dbReference type="ARBA" id="ARBA00022989"/>
    </source>
</evidence>
<evidence type="ECO:0000313" key="7">
    <source>
        <dbReference type="Proteomes" id="UP000254101"/>
    </source>
</evidence>
<dbReference type="GO" id="GO:0022857">
    <property type="term" value="F:transmembrane transporter activity"/>
    <property type="evidence" value="ECO:0007669"/>
    <property type="project" value="InterPro"/>
</dbReference>
<feature type="transmembrane region" description="Helical" evidence="4">
    <location>
        <begin position="187"/>
        <end position="205"/>
    </location>
</feature>
<keyword evidence="3 4" id="KW-0472">Membrane</keyword>
<protein>
    <submittedName>
        <fullName evidence="6">MFS transporter</fullName>
    </submittedName>
</protein>
<feature type="transmembrane region" description="Helical" evidence="4">
    <location>
        <begin position="23"/>
        <end position="44"/>
    </location>
</feature>
<accession>A0A395LL50</accession>
<dbReference type="Pfam" id="PF07690">
    <property type="entry name" value="MFS_1"/>
    <property type="match status" value="1"/>
</dbReference>
<feature type="transmembrane region" description="Helical" evidence="4">
    <location>
        <begin position="373"/>
        <end position="399"/>
    </location>
</feature>
<dbReference type="InterPro" id="IPR020846">
    <property type="entry name" value="MFS_dom"/>
</dbReference>
<reference evidence="6 7" key="1">
    <citation type="submission" date="2018-07" db="EMBL/GenBank/DDBJ databases">
        <title>Erythrobacter nanhaiensis sp. nov., a novel member of the genus Erythrobacter isolated from the South China Sea.</title>
        <authorList>
            <person name="Chen X."/>
            <person name="Liu J."/>
        </authorList>
    </citation>
    <scope>NUCLEOTIDE SEQUENCE [LARGE SCALE GENOMIC DNA]</scope>
    <source>
        <strain evidence="6 7">S-5</strain>
    </source>
</reference>
<dbReference type="AlphaFoldDB" id="A0A395LL50"/>
<feature type="transmembrane region" description="Helical" evidence="4">
    <location>
        <begin position="435"/>
        <end position="453"/>
    </location>
</feature>
<dbReference type="SUPFAM" id="SSF103473">
    <property type="entry name" value="MFS general substrate transporter"/>
    <property type="match status" value="1"/>
</dbReference>